<name>A0A832T9G1_9EURY</name>
<dbReference type="PROSITE" id="PS51918">
    <property type="entry name" value="RADICAL_SAM"/>
    <property type="match status" value="1"/>
</dbReference>
<dbReference type="Pfam" id="PF04055">
    <property type="entry name" value="Radical_SAM"/>
    <property type="match status" value="1"/>
</dbReference>
<evidence type="ECO:0000313" key="8">
    <source>
        <dbReference type="EMBL" id="HII70570.1"/>
    </source>
</evidence>
<sequence length="346" mass="39629">MTCELCGDPASSFLRVCRECILNRWDKAREILREAHAEARRELGLPPEPPSEGLECGACVNRCRIPEGKVGYCGVVRNEGGKIIREHAGRAYLDPHPTNCVGAWVCPGATSRGYPKYTETRGPERGRYNLAVFYGGCTHHCFFCQNYEHWVERERLSAEDLKRRASDPDVTCVCFFGGDPTPHYDQVIEIGREWEELRVRVCLETNGSLRPKLMRRIAEICYESGGGFNMDVKAYDPRIYYALSFSDPEYTFKNLEIIGREFAREDPPILRPSTLVVPEYITPEEVEKIAEFLASIDERIPYRLLQHVPQYHSADLGYTPVCVMRECKRAAERHLENVDACIYRYA</sequence>
<dbReference type="AlphaFoldDB" id="A0A832T9G1"/>
<dbReference type="GO" id="GO:0046872">
    <property type="term" value="F:metal ion binding"/>
    <property type="evidence" value="ECO:0007669"/>
    <property type="project" value="UniProtKB-KW"/>
</dbReference>
<dbReference type="SFLD" id="SFLDS00029">
    <property type="entry name" value="Radical_SAM"/>
    <property type="match status" value="1"/>
</dbReference>
<protein>
    <submittedName>
        <fullName evidence="8">Radical SAM protein</fullName>
    </submittedName>
</protein>
<keyword evidence="3 6" id="KW-0479">Metal-binding</keyword>
<dbReference type="Gene3D" id="3.20.20.70">
    <property type="entry name" value="Aldolase class I"/>
    <property type="match status" value="1"/>
</dbReference>
<gene>
    <name evidence="8" type="ORF">HA336_04990</name>
</gene>
<dbReference type="GO" id="GO:0003824">
    <property type="term" value="F:catalytic activity"/>
    <property type="evidence" value="ECO:0007669"/>
    <property type="project" value="InterPro"/>
</dbReference>
<feature type="binding site" evidence="6">
    <location>
        <position position="141"/>
    </location>
    <ligand>
        <name>[4Fe-4S] cluster</name>
        <dbReference type="ChEBI" id="CHEBI:49883"/>
        <note>4Fe-4S-S-AdoMet</note>
    </ligand>
</feature>
<dbReference type="PIRSF" id="PIRSF004869">
    <property type="entry name" value="PflX_prd"/>
    <property type="match status" value="1"/>
</dbReference>
<organism evidence="8 9">
    <name type="scientific">Methanopyrus kandleri</name>
    <dbReference type="NCBI Taxonomy" id="2320"/>
    <lineage>
        <taxon>Archaea</taxon>
        <taxon>Methanobacteriati</taxon>
        <taxon>Methanobacteriota</taxon>
        <taxon>Methanomada group</taxon>
        <taxon>Methanopyri</taxon>
        <taxon>Methanopyrales</taxon>
        <taxon>Methanopyraceae</taxon>
        <taxon>Methanopyrus</taxon>
    </lineage>
</organism>
<evidence type="ECO:0000256" key="3">
    <source>
        <dbReference type="ARBA" id="ARBA00022723"/>
    </source>
</evidence>
<dbReference type="EMBL" id="DUJS01000004">
    <property type="protein sequence ID" value="HII70570.1"/>
    <property type="molecule type" value="Genomic_DNA"/>
</dbReference>
<evidence type="ECO:0000313" key="9">
    <source>
        <dbReference type="Proteomes" id="UP000619545"/>
    </source>
</evidence>
<dbReference type="InterPro" id="IPR013785">
    <property type="entry name" value="Aldolase_TIM"/>
</dbReference>
<proteinExistence type="predicted"/>
<accession>A0A832T9G1</accession>
<dbReference type="GO" id="GO:0051539">
    <property type="term" value="F:4 iron, 4 sulfur cluster binding"/>
    <property type="evidence" value="ECO:0007669"/>
    <property type="project" value="UniProtKB-KW"/>
</dbReference>
<dbReference type="OMA" id="VADWVCP"/>
<dbReference type="GeneID" id="1477589"/>
<keyword evidence="4 6" id="KW-0408">Iron</keyword>
<evidence type="ECO:0000256" key="2">
    <source>
        <dbReference type="ARBA" id="ARBA00022691"/>
    </source>
</evidence>
<evidence type="ECO:0000256" key="1">
    <source>
        <dbReference type="ARBA" id="ARBA00022485"/>
    </source>
</evidence>
<dbReference type="InterPro" id="IPR007197">
    <property type="entry name" value="rSAM"/>
</dbReference>
<dbReference type="Proteomes" id="UP000619545">
    <property type="component" value="Unassembled WGS sequence"/>
</dbReference>
<feature type="binding site" evidence="6">
    <location>
        <position position="137"/>
    </location>
    <ligand>
        <name>[4Fe-4S] cluster</name>
        <dbReference type="ChEBI" id="CHEBI:49883"/>
        <note>4Fe-4S-S-AdoMet</note>
    </ligand>
</feature>
<feature type="domain" description="Radical SAM core" evidence="7">
    <location>
        <begin position="122"/>
        <end position="346"/>
    </location>
</feature>
<evidence type="ECO:0000256" key="4">
    <source>
        <dbReference type="ARBA" id="ARBA00023004"/>
    </source>
</evidence>
<dbReference type="InterPro" id="IPR058240">
    <property type="entry name" value="rSAM_sf"/>
</dbReference>
<evidence type="ECO:0000256" key="5">
    <source>
        <dbReference type="ARBA" id="ARBA00023014"/>
    </source>
</evidence>
<dbReference type="SUPFAM" id="SSF102114">
    <property type="entry name" value="Radical SAM enzymes"/>
    <property type="match status" value="1"/>
</dbReference>
<dbReference type="CDD" id="cd01335">
    <property type="entry name" value="Radical_SAM"/>
    <property type="match status" value="1"/>
</dbReference>
<reference evidence="8" key="1">
    <citation type="journal article" date="2020" name="bioRxiv">
        <title>A rank-normalized archaeal taxonomy based on genome phylogeny resolves widespread incomplete and uneven classifications.</title>
        <authorList>
            <person name="Rinke C."/>
            <person name="Chuvochina M."/>
            <person name="Mussig A.J."/>
            <person name="Chaumeil P.-A."/>
            <person name="Waite D.W."/>
            <person name="Whitman W.B."/>
            <person name="Parks D.H."/>
            <person name="Hugenholtz P."/>
        </authorList>
    </citation>
    <scope>NUCLEOTIDE SEQUENCE</scope>
    <source>
        <strain evidence="8">UBA8853</strain>
    </source>
</reference>
<keyword evidence="1" id="KW-0004">4Fe-4S</keyword>
<dbReference type="RefSeq" id="WP_011018658.1">
    <property type="nucleotide sequence ID" value="NZ_DUJS01000004.1"/>
</dbReference>
<dbReference type="PANTHER" id="PTHR30352:SF22">
    <property type="entry name" value="PYRUVATE FORMATE-LYASE ACTIVATING ENZYME HOMOLOG"/>
    <property type="match status" value="1"/>
</dbReference>
<feature type="binding site" evidence="6">
    <location>
        <position position="144"/>
    </location>
    <ligand>
        <name>[4Fe-4S] cluster</name>
        <dbReference type="ChEBI" id="CHEBI:49883"/>
        <note>4Fe-4S-S-AdoMet</note>
    </ligand>
</feature>
<keyword evidence="2 6" id="KW-0949">S-adenosyl-L-methionine</keyword>
<comment type="caution">
    <text evidence="8">The sequence shown here is derived from an EMBL/GenBank/DDBJ whole genome shotgun (WGS) entry which is preliminary data.</text>
</comment>
<dbReference type="InterPro" id="IPR016431">
    <property type="entry name" value="Pyrv-formate_lyase-activ_prd"/>
</dbReference>
<dbReference type="PANTHER" id="PTHR30352">
    <property type="entry name" value="PYRUVATE FORMATE-LYASE-ACTIVATING ENZYME"/>
    <property type="match status" value="1"/>
</dbReference>
<keyword evidence="5 6" id="KW-0411">Iron-sulfur</keyword>
<evidence type="ECO:0000256" key="6">
    <source>
        <dbReference type="PIRSR" id="PIRSR004869-50"/>
    </source>
</evidence>
<evidence type="ECO:0000259" key="7">
    <source>
        <dbReference type="PROSITE" id="PS51918"/>
    </source>
</evidence>
<comment type="cofactor">
    <cofactor evidence="6">
        <name>[4Fe-4S] cluster</name>
        <dbReference type="ChEBI" id="CHEBI:49883"/>
    </cofactor>
    <text evidence="6">Binds 1 [4Fe-4S] cluster. The cluster is coordinated with 3 cysteines and an exchangeable S-adenosyl-L-methionine.</text>
</comment>
<dbReference type="InterPro" id="IPR034457">
    <property type="entry name" value="Organic_radical-activating"/>
</dbReference>